<comment type="caution">
    <text evidence="3">The sequence shown here is derived from an EMBL/GenBank/DDBJ whole genome shotgun (WGS) entry which is preliminary data.</text>
</comment>
<evidence type="ECO:0000259" key="2">
    <source>
        <dbReference type="Pfam" id="PF04389"/>
    </source>
</evidence>
<accession>A0A0G9MX83</accession>
<dbReference type="AlphaFoldDB" id="A0A0G9MX83"/>
<evidence type="ECO:0000313" key="3">
    <source>
        <dbReference type="EMBL" id="KLE35164.1"/>
    </source>
</evidence>
<reference evidence="3 4" key="1">
    <citation type="submission" date="2015-04" db="EMBL/GenBank/DDBJ databases">
        <title>The draft genome sequence of Erythrobacter luteus KA37.</title>
        <authorList>
            <person name="Zhuang L."/>
            <person name="Liu Y."/>
            <person name="Shao Z."/>
        </authorList>
    </citation>
    <scope>NUCLEOTIDE SEQUENCE [LARGE SCALE GENOMIC DNA]</scope>
    <source>
        <strain evidence="3 4">KA37</strain>
    </source>
</reference>
<keyword evidence="1" id="KW-0732">Signal</keyword>
<dbReference type="InterPro" id="IPR046450">
    <property type="entry name" value="PA_dom_sf"/>
</dbReference>
<dbReference type="Pfam" id="PF04389">
    <property type="entry name" value="Peptidase_M28"/>
    <property type="match status" value="1"/>
</dbReference>
<proteinExistence type="predicted"/>
<dbReference type="GO" id="GO:0006508">
    <property type="term" value="P:proteolysis"/>
    <property type="evidence" value="ECO:0007669"/>
    <property type="project" value="InterPro"/>
</dbReference>
<feature type="chain" id="PRO_5002579483" description="Peptidase M28 domain-containing protein" evidence="1">
    <location>
        <begin position="19"/>
        <end position="534"/>
    </location>
</feature>
<feature type="domain" description="Peptidase M28" evidence="2">
    <location>
        <begin position="290"/>
        <end position="499"/>
    </location>
</feature>
<name>A0A0G9MX83_9SPHN</name>
<dbReference type="GO" id="GO:0008235">
    <property type="term" value="F:metalloexopeptidase activity"/>
    <property type="evidence" value="ECO:0007669"/>
    <property type="project" value="InterPro"/>
</dbReference>
<feature type="signal peptide" evidence="1">
    <location>
        <begin position="1"/>
        <end position="18"/>
    </location>
</feature>
<dbReference type="SUPFAM" id="SSF52025">
    <property type="entry name" value="PA domain"/>
    <property type="match status" value="1"/>
</dbReference>
<keyword evidence="4" id="KW-1185">Reference proteome</keyword>
<dbReference type="InterPro" id="IPR045175">
    <property type="entry name" value="M28_fam"/>
</dbReference>
<dbReference type="PANTHER" id="PTHR12147">
    <property type="entry name" value="METALLOPEPTIDASE M28 FAMILY MEMBER"/>
    <property type="match status" value="1"/>
</dbReference>
<evidence type="ECO:0000313" key="4">
    <source>
        <dbReference type="Proteomes" id="UP000053464"/>
    </source>
</evidence>
<dbReference type="STRING" id="1581420.AAW00_01385"/>
<dbReference type="RefSeq" id="WP_047002566.1">
    <property type="nucleotide sequence ID" value="NZ_LBHB01000001.1"/>
</dbReference>
<dbReference type="EMBL" id="LBHB01000001">
    <property type="protein sequence ID" value="KLE35164.1"/>
    <property type="molecule type" value="Genomic_DNA"/>
</dbReference>
<organism evidence="3 4">
    <name type="scientific">Aurantiacibacter luteus</name>
    <dbReference type="NCBI Taxonomy" id="1581420"/>
    <lineage>
        <taxon>Bacteria</taxon>
        <taxon>Pseudomonadati</taxon>
        <taxon>Pseudomonadota</taxon>
        <taxon>Alphaproteobacteria</taxon>
        <taxon>Sphingomonadales</taxon>
        <taxon>Erythrobacteraceae</taxon>
        <taxon>Aurantiacibacter</taxon>
    </lineage>
</organism>
<dbReference type="SUPFAM" id="SSF53187">
    <property type="entry name" value="Zn-dependent exopeptidases"/>
    <property type="match status" value="1"/>
</dbReference>
<dbReference type="Proteomes" id="UP000053464">
    <property type="component" value="Unassembled WGS sequence"/>
</dbReference>
<protein>
    <recommendedName>
        <fullName evidence="2">Peptidase M28 domain-containing protein</fullName>
    </recommendedName>
</protein>
<gene>
    <name evidence="3" type="ORF">AAW00_01385</name>
</gene>
<dbReference type="PANTHER" id="PTHR12147:SF26">
    <property type="entry name" value="PEPTIDASE M28 DOMAIN-CONTAINING PROTEIN"/>
    <property type="match status" value="1"/>
</dbReference>
<dbReference type="OrthoDB" id="9778250at2"/>
<dbReference type="Gene3D" id="3.40.630.10">
    <property type="entry name" value="Zn peptidases"/>
    <property type="match status" value="2"/>
</dbReference>
<evidence type="ECO:0000256" key="1">
    <source>
        <dbReference type="SAM" id="SignalP"/>
    </source>
</evidence>
<sequence>MIRFACLLLSTSLPLALAAPAAAQVDVDTAMLERDVTILSADDMEGREAGTRGHERAAGYVAGRMAAMGLEPAGDDGTYFQRVPLLSYRLAETGNSLAIEGMDPLIFAQDYVSSGGPRYQTANFTAPLVFVGYGLDMPGRNDFEGVDLNGAIAVRVGGLPDGINPEEAAYLNYTAGKRVSDRGAVGMLMLATPEMTARYPWEMATRGYAAERVMTWVEADGTGRTQSPNFRVGGMLSEDAARRLFAGQDFDFDDIAAAEATPEGRMPSFALGRTATVEVASTYERIDSPNVVGMIRGSDPALAGEYVVLTAHLDHVGIIPTEEEGDDEIYNGALDNAVGVASLLEVARLLAADPPRRSVLVIAVTAEEKGLIGSSYNATHPTVPRDAIVANVNLDMPIATYDFTDVVARGAEHSTLNAAIDAAAREYGLTLSPDPTPEQGFFARSDQFSYVREGVPAVAVSPGFADGGMEAQMAVFEAHYHQASDQVGLVSFPAIGKFAGVNYLIARNVATMAERPAWNPGDFFGETYAARTPN</sequence>
<dbReference type="PATRIC" id="fig|1581420.6.peg.280"/>
<dbReference type="InterPro" id="IPR007484">
    <property type="entry name" value="Peptidase_M28"/>
</dbReference>